<keyword evidence="5" id="KW-1185">Reference proteome</keyword>
<evidence type="ECO:0000256" key="1">
    <source>
        <dbReference type="ARBA" id="ARBA00023002"/>
    </source>
</evidence>
<comment type="caution">
    <text evidence="4">The sequence shown here is derived from an EMBL/GenBank/DDBJ whole genome shotgun (WGS) entry which is preliminary data.</text>
</comment>
<evidence type="ECO:0000313" key="5">
    <source>
        <dbReference type="Proteomes" id="UP000548476"/>
    </source>
</evidence>
<dbReference type="EMBL" id="JACHGT010000001">
    <property type="protein sequence ID" value="MBB6032815.1"/>
    <property type="molecule type" value="Genomic_DNA"/>
</dbReference>
<dbReference type="PANTHER" id="PTHR13789">
    <property type="entry name" value="MONOOXYGENASE"/>
    <property type="match status" value="1"/>
</dbReference>
<name>A0A841FBS8_9ACTN</name>
<keyword evidence="1" id="KW-0560">Oxidoreductase</keyword>
<dbReference type="GO" id="GO:0004497">
    <property type="term" value="F:monooxygenase activity"/>
    <property type="evidence" value="ECO:0007669"/>
    <property type="project" value="UniProtKB-KW"/>
</dbReference>
<dbReference type="InterPro" id="IPR050493">
    <property type="entry name" value="FAD-dep_Monooxygenase_BioMet"/>
</dbReference>
<dbReference type="RefSeq" id="WP_184785674.1">
    <property type="nucleotide sequence ID" value="NZ_BONT01000034.1"/>
</dbReference>
<organism evidence="4 5">
    <name type="scientific">Phytomonospora endophytica</name>
    <dbReference type="NCBI Taxonomy" id="714109"/>
    <lineage>
        <taxon>Bacteria</taxon>
        <taxon>Bacillati</taxon>
        <taxon>Actinomycetota</taxon>
        <taxon>Actinomycetes</taxon>
        <taxon>Micromonosporales</taxon>
        <taxon>Micromonosporaceae</taxon>
        <taxon>Phytomonospora</taxon>
    </lineage>
</organism>
<dbReference type="Proteomes" id="UP000548476">
    <property type="component" value="Unassembled WGS sequence"/>
</dbReference>
<proteinExistence type="predicted"/>
<sequence length="389" mass="40896">MDERSAVVVGAGVGGLAAAVALVNAGWRVQILERHDRLRADGAALLLWANGVRALRALGMGAALEAIAVRQERGTGGLRTPDGRWLIKMSEPEERGEGLSGTAVVHRQDLHEALVAALGDAATIRAGATVTGVRLGDAPAVKLGGETMTADLIVGADGISSIARSTLDNHSRLVGAGRVAWRAVVPRFRAPEVADSGETQGSGRRFLSADLGAHGVYWAAEARGSVRPESTAGQLDLLKRWFAGWHEPIGQLIAATRPEELMQHPVEYLDPLPRSFVHTGATSGVALLGDAAHAMTPDLGQGACLALEDAVTLGVCMGGRAVPDGLRRYEALRRPRIVKMTKMSRRVGGVFAAQGRFVVPLRTALLRGIPDKTFAKGAAALTDWTVPEA</sequence>
<dbReference type="InterPro" id="IPR036188">
    <property type="entry name" value="FAD/NAD-bd_sf"/>
</dbReference>
<feature type="domain" description="FAD-binding" evidence="3">
    <location>
        <begin position="6"/>
        <end position="342"/>
    </location>
</feature>
<dbReference type="SUPFAM" id="SSF51905">
    <property type="entry name" value="FAD/NAD(P)-binding domain"/>
    <property type="match status" value="1"/>
</dbReference>
<dbReference type="PRINTS" id="PR00420">
    <property type="entry name" value="RNGMNOXGNASE"/>
</dbReference>
<reference evidence="4 5" key="1">
    <citation type="submission" date="2020-08" db="EMBL/GenBank/DDBJ databases">
        <title>Genomic Encyclopedia of Type Strains, Phase IV (KMG-IV): sequencing the most valuable type-strain genomes for metagenomic binning, comparative biology and taxonomic classification.</title>
        <authorList>
            <person name="Goeker M."/>
        </authorList>
    </citation>
    <scope>NUCLEOTIDE SEQUENCE [LARGE SCALE GENOMIC DNA]</scope>
    <source>
        <strain evidence="4 5">YIM 65646</strain>
    </source>
</reference>
<gene>
    <name evidence="4" type="ORF">HNR73_000657</name>
</gene>
<evidence type="ECO:0000256" key="2">
    <source>
        <dbReference type="ARBA" id="ARBA00023033"/>
    </source>
</evidence>
<dbReference type="AlphaFoldDB" id="A0A841FBS8"/>
<dbReference type="Pfam" id="PF01494">
    <property type="entry name" value="FAD_binding_3"/>
    <property type="match status" value="1"/>
</dbReference>
<dbReference type="InterPro" id="IPR002938">
    <property type="entry name" value="FAD-bd"/>
</dbReference>
<dbReference type="PANTHER" id="PTHR13789:SF309">
    <property type="entry name" value="PUTATIVE (AFU_ORTHOLOGUE AFUA_6G14510)-RELATED"/>
    <property type="match status" value="1"/>
</dbReference>
<dbReference type="Gene3D" id="3.50.50.60">
    <property type="entry name" value="FAD/NAD(P)-binding domain"/>
    <property type="match status" value="1"/>
</dbReference>
<evidence type="ECO:0000259" key="3">
    <source>
        <dbReference type="Pfam" id="PF01494"/>
    </source>
</evidence>
<evidence type="ECO:0000313" key="4">
    <source>
        <dbReference type="EMBL" id="MBB6032815.1"/>
    </source>
</evidence>
<dbReference type="GO" id="GO:0071949">
    <property type="term" value="F:FAD binding"/>
    <property type="evidence" value="ECO:0007669"/>
    <property type="project" value="InterPro"/>
</dbReference>
<protein>
    <submittedName>
        <fullName evidence="4">2-polyprenyl-6-methoxyphenol hydroxylase-like FAD-dependent oxidoreductase</fullName>
    </submittedName>
</protein>
<keyword evidence="2" id="KW-0503">Monooxygenase</keyword>
<accession>A0A841FBS8</accession>